<evidence type="ECO:0000313" key="2">
    <source>
        <dbReference type="EMBL" id="GIF55587.1"/>
    </source>
</evidence>
<dbReference type="EMBL" id="BONC01000008">
    <property type="protein sequence ID" value="GIF55587.1"/>
    <property type="molecule type" value="Genomic_DNA"/>
</dbReference>
<keyword evidence="3" id="KW-1185">Reference proteome</keyword>
<dbReference type="InterPro" id="IPR002909">
    <property type="entry name" value="IPT_dom"/>
</dbReference>
<accession>A0ABQ4BYH9</accession>
<dbReference type="InterPro" id="IPR013783">
    <property type="entry name" value="Ig-like_fold"/>
</dbReference>
<comment type="caution">
    <text evidence="2">The sequence shown here is derived from an EMBL/GenBank/DDBJ whole genome shotgun (WGS) entry which is preliminary data.</text>
</comment>
<proteinExistence type="predicted"/>
<evidence type="ECO:0000259" key="1">
    <source>
        <dbReference type="Pfam" id="PF01833"/>
    </source>
</evidence>
<evidence type="ECO:0000313" key="3">
    <source>
        <dbReference type="Proteomes" id="UP000624325"/>
    </source>
</evidence>
<dbReference type="Gene3D" id="2.60.40.10">
    <property type="entry name" value="Immunoglobulins"/>
    <property type="match status" value="1"/>
</dbReference>
<feature type="domain" description="IPT/TIG" evidence="1">
    <location>
        <begin position="321"/>
        <end position="383"/>
    </location>
</feature>
<dbReference type="SUPFAM" id="SSF81296">
    <property type="entry name" value="E set domains"/>
    <property type="match status" value="1"/>
</dbReference>
<reference evidence="2 3" key="1">
    <citation type="submission" date="2021-01" db="EMBL/GenBank/DDBJ databases">
        <title>Whole genome shotgun sequence of Asanoa iriomotensis NBRC 100142.</title>
        <authorList>
            <person name="Komaki H."/>
            <person name="Tamura T."/>
        </authorList>
    </citation>
    <scope>NUCLEOTIDE SEQUENCE [LARGE SCALE GENOMIC DNA]</scope>
    <source>
        <strain evidence="2 3">NBRC 100142</strain>
    </source>
</reference>
<dbReference type="Proteomes" id="UP000624325">
    <property type="component" value="Unassembled WGS sequence"/>
</dbReference>
<dbReference type="InterPro" id="IPR014756">
    <property type="entry name" value="Ig_E-set"/>
</dbReference>
<protein>
    <recommendedName>
        <fullName evidence="1">IPT/TIG domain-containing protein</fullName>
    </recommendedName>
</protein>
<gene>
    <name evidence="2" type="ORF">Air01nite_16820</name>
</gene>
<dbReference type="RefSeq" id="WP_203701388.1">
    <property type="nucleotide sequence ID" value="NZ_BAAALU010000007.1"/>
</dbReference>
<dbReference type="Pfam" id="PF01833">
    <property type="entry name" value="TIG"/>
    <property type="match status" value="1"/>
</dbReference>
<name>A0ABQ4BYH9_9ACTN</name>
<dbReference type="SUPFAM" id="SSF55486">
    <property type="entry name" value="Metalloproteases ('zincins'), catalytic domain"/>
    <property type="match status" value="1"/>
</dbReference>
<organism evidence="2 3">
    <name type="scientific">Asanoa iriomotensis</name>
    <dbReference type="NCBI Taxonomy" id="234613"/>
    <lineage>
        <taxon>Bacteria</taxon>
        <taxon>Bacillati</taxon>
        <taxon>Actinomycetota</taxon>
        <taxon>Actinomycetes</taxon>
        <taxon>Micromonosporales</taxon>
        <taxon>Micromonosporaceae</taxon>
        <taxon>Asanoa</taxon>
    </lineage>
</organism>
<sequence>MGIQVVKGDIGTGAGRAQGVPGLRVDLWERTPTGDRHAATTLTDHAGQFTVAVDDATGALTAVVTDRHGTQVHRGPLEAARSIGVSPEALAAHLAEPILIDRGAPPLDPDGLVHALRELMTVALPHWSPAALDRVFVDLRCPIPGTATFAALGREAQRVLDGDARAGVAFAAMLGGSAEPAGGAPCAGCAGTRASVAREDPAPLYDRVEPYVAADHSVPLIAAAALLEASGKFGGGLVLGVVDRLCSLERLGQIHLLALEVAGDRAALGNRLEGLLGPGGPFPECPRGPKLPDLPVPAFCEPLRRCGDAAGGTFGGVASYVINAVSPPVACPGDTVTLSGFGFGSIPGTVSFGGATATASAWSDTSITVTAPAGARNPLGLILPTQKYLICGRLVEARPTGTVTADFAIGVPVIEAFFAGSPWNNPYCVEPGAPIPLQWRVSGANHVRVEVRDQNGTVVAASDPAPAHGIFASLTAAQTNATTTWTARITASGVCGGPAQAQVAIRITRDPMLVISGIEVTQAIQHFQSYAHLTDAADRGPDNSLVLAAGKAAFVRVYPQSVRDPAFNQGILGQIDGSLTVERLGANGVWQPVPDVTPTGAPLFVTTGARPVTFRASDTYDDRRRNLPRSLNWIIPAGVMTGRLRIGVAVRTGEELCGRPPVTGAVEVSTIVRQLRIAVVRVGYDGPPSATSPAGTPAITVAAPPLGNVNATAGYTLATYPVDAQLTVRDAGTATATLPLDDPVTTPGGCTPNWGSLLSLVQTARTNDGNQPGFFYYGLIGSGTPVGMVIGCEGSTAAGFDGNGTTLAHELGHALGRPHAPCGNVGAFDAGYPFYEPHDAAPPVPPALRASASIGEYGLDIRSGTIMHPATNHDFMSYCGPRWVSIRGHDLSANAPLLGAPAPTAVAMEGAAMAGDAGPVDVVSVIGQFGGDGRLHIESVARVTTHTDLPGWLTHEAVAELLDDAGTVLSSARVRVRSTTAACGCSGAAGAAGPSDAEPGPSVFQAFLPPAPEAVVLRVRVGDDRHDERRARAFPPRVAVTSSTVERDGVRLTWSAELAPDATPEVWIQAAERGRDRWRGVTVDAGDGAATIPLSALPAGRTRLRVLLHDGFSTAQATGPVIDLPAREPTVSIVHPPDGAVVDPDAPGLAWAATLDTAEPVTWLLDGATIGTGVQLPLPALAPGAAHTLEARVAGASATVTFRAGDR</sequence>